<dbReference type="Proteomes" id="UP000319263">
    <property type="component" value="Chromosome"/>
</dbReference>
<feature type="domain" description="Methyltransferase type 11" evidence="1">
    <location>
        <begin position="26"/>
        <end position="115"/>
    </location>
</feature>
<dbReference type="PANTHER" id="PTHR42912:SF95">
    <property type="entry name" value="METHYLTRANSFERASE TYPE 11 DOMAIN-CONTAINING PROTEIN"/>
    <property type="match status" value="1"/>
</dbReference>
<dbReference type="PANTHER" id="PTHR42912">
    <property type="entry name" value="METHYLTRANSFERASE"/>
    <property type="match status" value="1"/>
</dbReference>
<dbReference type="Gene3D" id="3.40.50.150">
    <property type="entry name" value="Vaccinia Virus protein VP39"/>
    <property type="match status" value="1"/>
</dbReference>
<dbReference type="OrthoDB" id="9797252at2"/>
<dbReference type="KEGG" id="mik:FOE78_03570"/>
<accession>A0A516PVA4</accession>
<dbReference type="CDD" id="cd02440">
    <property type="entry name" value="AdoMet_MTases"/>
    <property type="match status" value="1"/>
</dbReference>
<reference evidence="2 3" key="1">
    <citation type="submission" date="2019-07" db="EMBL/GenBank/DDBJ databases">
        <title>Microlunatus dokdonensis sp. nov. isolated from the rhizospheric soil of the wild plant Elymus tsukushiensis.</title>
        <authorList>
            <person name="Ghim S.-Y."/>
            <person name="Hwang Y.-J."/>
            <person name="Son J.-S."/>
            <person name="Shin J.-H."/>
        </authorList>
    </citation>
    <scope>NUCLEOTIDE SEQUENCE [LARGE SCALE GENOMIC DNA]</scope>
    <source>
        <strain evidence="2 3">KUDC0627</strain>
    </source>
</reference>
<keyword evidence="3" id="KW-1185">Reference proteome</keyword>
<dbReference type="RefSeq" id="WP_143985098.1">
    <property type="nucleotide sequence ID" value="NZ_CP041692.1"/>
</dbReference>
<dbReference type="SUPFAM" id="SSF53335">
    <property type="entry name" value="S-adenosyl-L-methionine-dependent methyltransferases"/>
    <property type="match status" value="1"/>
</dbReference>
<proteinExistence type="predicted"/>
<dbReference type="GO" id="GO:0008757">
    <property type="term" value="F:S-adenosylmethionine-dependent methyltransferase activity"/>
    <property type="evidence" value="ECO:0007669"/>
    <property type="project" value="InterPro"/>
</dbReference>
<gene>
    <name evidence="2" type="ORF">FOE78_03570</name>
</gene>
<dbReference type="EMBL" id="CP041692">
    <property type="protein sequence ID" value="QDP95116.1"/>
    <property type="molecule type" value="Genomic_DNA"/>
</dbReference>
<dbReference type="InterPro" id="IPR029063">
    <property type="entry name" value="SAM-dependent_MTases_sf"/>
</dbReference>
<evidence type="ECO:0000313" key="3">
    <source>
        <dbReference type="Proteomes" id="UP000319263"/>
    </source>
</evidence>
<dbReference type="Pfam" id="PF08241">
    <property type="entry name" value="Methyltransf_11"/>
    <property type="match status" value="1"/>
</dbReference>
<dbReference type="GO" id="GO:0032259">
    <property type="term" value="P:methylation"/>
    <property type="evidence" value="ECO:0007669"/>
    <property type="project" value="UniProtKB-KW"/>
</dbReference>
<dbReference type="InterPro" id="IPR013216">
    <property type="entry name" value="Methyltransf_11"/>
</dbReference>
<evidence type="ECO:0000259" key="1">
    <source>
        <dbReference type="Pfam" id="PF08241"/>
    </source>
</evidence>
<dbReference type="AlphaFoldDB" id="A0A516PVA4"/>
<keyword evidence="2" id="KW-0808">Transferase</keyword>
<evidence type="ECO:0000313" key="2">
    <source>
        <dbReference type="EMBL" id="QDP95116.1"/>
    </source>
</evidence>
<name>A0A516PVA4_9ACTN</name>
<dbReference type="InterPro" id="IPR050508">
    <property type="entry name" value="Methyltransf_Superfamily"/>
</dbReference>
<organism evidence="2 3">
    <name type="scientific">Microlunatus elymi</name>
    <dbReference type="NCBI Taxonomy" id="2596828"/>
    <lineage>
        <taxon>Bacteria</taxon>
        <taxon>Bacillati</taxon>
        <taxon>Actinomycetota</taxon>
        <taxon>Actinomycetes</taxon>
        <taxon>Propionibacteriales</taxon>
        <taxon>Propionibacteriaceae</taxon>
        <taxon>Microlunatus</taxon>
    </lineage>
</organism>
<protein>
    <submittedName>
        <fullName evidence="2">Class I SAM-dependent methyltransferase</fullName>
    </submittedName>
</protein>
<keyword evidence="2" id="KW-0489">Methyltransferase</keyword>
<sequence length="254" mass="28237">MPEPRRTAFPEAAITWMLGETPLRVLDLGSDRGRLARMMAAAGHQVYCLDRSAKKIARIATLIPNGLHTSAQAEALPFADQQFDVVSSAESLHRFAPGLVGAEMARVLRPGGRLVAVYNTRDDTVPWVKKLARILQFVDPEAMRGDFGQDSVSAIADGPYFTDLERKDFRNWVPINRDGLLQMVRRRPVTAQLAEADRDRLLNEVGGLYDSYARSPEPLLLPFQASCWRARVDHSELVPSGVEDDEALEIPLGF</sequence>